<evidence type="ECO:0000313" key="4">
    <source>
        <dbReference type="Proteomes" id="UP000706124"/>
    </source>
</evidence>
<dbReference type="PANTHER" id="PTHR35895:SF1">
    <property type="entry name" value="LIPID-BINDING SERUM GLYCOPROTEIN C-TERMINAL DOMAIN-CONTAINING PROTEIN"/>
    <property type="match status" value="1"/>
</dbReference>
<feature type="compositionally biased region" description="Basic and acidic residues" evidence="1">
    <location>
        <begin position="1"/>
        <end position="11"/>
    </location>
</feature>
<dbReference type="EMBL" id="SRPO01000090">
    <property type="protein sequence ID" value="KAG5941780.1"/>
    <property type="molecule type" value="Genomic_DNA"/>
</dbReference>
<dbReference type="OrthoDB" id="10039566at2759"/>
<keyword evidence="2" id="KW-1133">Transmembrane helix</keyword>
<keyword evidence="4" id="KW-1185">Reference proteome</keyword>
<protein>
    <submittedName>
        <fullName evidence="3">Uncharacterized protein</fullName>
    </submittedName>
</protein>
<dbReference type="GO" id="GO:0000329">
    <property type="term" value="C:fungal-type vacuole membrane"/>
    <property type="evidence" value="ECO:0007669"/>
    <property type="project" value="InterPro"/>
</dbReference>
<keyword evidence="2" id="KW-0812">Transmembrane</keyword>
<evidence type="ECO:0000256" key="2">
    <source>
        <dbReference type="SAM" id="Phobius"/>
    </source>
</evidence>
<keyword evidence="2" id="KW-0472">Membrane</keyword>
<reference evidence="3 4" key="1">
    <citation type="journal article" date="2020" name="bioRxiv">
        <title>Whole genome comparisons of ergot fungi reveals the divergence and evolution of species within the genus Claviceps are the result of varying mechanisms driving genome evolution and host range expansion.</title>
        <authorList>
            <person name="Wyka S.A."/>
            <person name="Mondo S.J."/>
            <person name="Liu M."/>
            <person name="Dettman J."/>
            <person name="Nalam V."/>
            <person name="Broders K.D."/>
        </authorList>
    </citation>
    <scope>NUCLEOTIDE SEQUENCE [LARGE SCALE GENOMIC DNA]</scope>
    <source>
        <strain evidence="3 4">CCC 1485</strain>
    </source>
</reference>
<feature type="region of interest" description="Disordered" evidence="1">
    <location>
        <begin position="1"/>
        <end position="25"/>
    </location>
</feature>
<proteinExistence type="predicted"/>
<dbReference type="InterPro" id="IPR022185">
    <property type="entry name" value="DUF3712"/>
</dbReference>
<organism evidence="3 4">
    <name type="scientific">Claviceps pazoutovae</name>
    <dbReference type="NCBI Taxonomy" id="1649127"/>
    <lineage>
        <taxon>Eukaryota</taxon>
        <taxon>Fungi</taxon>
        <taxon>Dikarya</taxon>
        <taxon>Ascomycota</taxon>
        <taxon>Pezizomycotina</taxon>
        <taxon>Sordariomycetes</taxon>
        <taxon>Hypocreomycetidae</taxon>
        <taxon>Hypocreales</taxon>
        <taxon>Clavicipitaceae</taxon>
        <taxon>Claviceps</taxon>
    </lineage>
</organism>
<feature type="transmembrane region" description="Helical" evidence="2">
    <location>
        <begin position="38"/>
        <end position="62"/>
    </location>
</feature>
<dbReference type="PANTHER" id="PTHR35895">
    <property type="entry name" value="CHROMOSOME 16, WHOLE GENOME SHOTGUN SEQUENCE"/>
    <property type="match status" value="1"/>
</dbReference>
<sequence length="348" mass="38395">MSEKQLPDKHQITLTESGPVPSDRRSKKAALKSHCKRFWWLHLIIFLVVSAAVICIVIFVGVKNIAQSKINSADLDIQSINILDTQPDRFLMQVNSTIRTDGTVKADIDPFVGNLTLLDVPNARPFIQLPFPMTNANKFQTVNISQQVTITDEEAFEEYNINFFQKETIRVGIHGTTQVQPAGLSKKYDVDFYKVAELKGLNKLNGTTLSDMKIKIGIAENGIPNFNATATIINRSYYTIDLGNATFDNYADGQLLGNLTIQNLLLKPGPNVVPVSAMLDQALVITIATKKPYCEDRKLPIQLLGTDVKKGSETIPWLLAALRSANQTVELGLEDTFKAAGLSFPGCS</sequence>
<dbReference type="AlphaFoldDB" id="A0A9P7MEG9"/>
<name>A0A9P7MEG9_9HYPO</name>
<dbReference type="Pfam" id="PF12505">
    <property type="entry name" value="DUF3712"/>
    <property type="match status" value="1"/>
</dbReference>
<evidence type="ECO:0000256" key="1">
    <source>
        <dbReference type="SAM" id="MobiDB-lite"/>
    </source>
</evidence>
<gene>
    <name evidence="3" type="ORF">E4U60_007716</name>
</gene>
<evidence type="ECO:0000313" key="3">
    <source>
        <dbReference type="EMBL" id="KAG5941780.1"/>
    </source>
</evidence>
<dbReference type="Proteomes" id="UP000706124">
    <property type="component" value="Unassembled WGS sequence"/>
</dbReference>
<accession>A0A9P7MEG9</accession>
<comment type="caution">
    <text evidence="3">The sequence shown here is derived from an EMBL/GenBank/DDBJ whole genome shotgun (WGS) entry which is preliminary data.</text>
</comment>
<dbReference type="InterPro" id="IPR046368">
    <property type="entry name" value="Tag1"/>
</dbReference>